<name>A0A831R5M9_9GAMM</name>
<proteinExistence type="inferred from homology"/>
<sequence length="396" mass="42213">MSFSKLRPVGSRVPLPTEGSAVLPAPWAEHYDSVFVNSGTAALSLAVKLSVNRKQAPHTPEVILPAYGCPDLVAAVVAQEARPVLVDLAEGRPWMNLKAVENAVTENTVGIIAAGFLGIPERLFALRWIADKNDVALIEDSAQVFPPFSCGNGVADYVILSFGRGKPINLMGGGALLIRKDHGERLALGSVSVLDAPPEVRLSASAAWRVRRWLFNLLLTPPLYGAMERMPLLGIGQTVFHPLGSIGRQSPVEGLLEAGIEGFNKRRDISAAYSEALVNLTGKGWAPLAVECFAESAREGLVASSPILLRYPLLAPSRQSRDKALLELNRAGIGASAFYGQALPAIEGAGEFVTVAASSFPCACDFADRLITLPTHEDVRNGDVESVADILLGRCY</sequence>
<evidence type="ECO:0000256" key="3">
    <source>
        <dbReference type="RuleBase" id="RU004508"/>
    </source>
</evidence>
<dbReference type="RefSeq" id="WP_304101675.1">
    <property type="nucleotide sequence ID" value="NZ_DRGY01000077.1"/>
</dbReference>
<dbReference type="InterPro" id="IPR015422">
    <property type="entry name" value="PyrdxlP-dep_Trfase_small"/>
</dbReference>
<accession>A0A831R5M9</accession>
<dbReference type="AlphaFoldDB" id="A0A831R5M9"/>
<dbReference type="GO" id="GO:0030170">
    <property type="term" value="F:pyridoxal phosphate binding"/>
    <property type="evidence" value="ECO:0007669"/>
    <property type="project" value="TreeGrafter"/>
</dbReference>
<reference evidence="4" key="1">
    <citation type="journal article" date="2020" name="mSystems">
        <title>Genome- and Community-Level Interaction Insights into Carbon Utilization and Element Cycling Functions of Hydrothermarchaeota in Hydrothermal Sediment.</title>
        <authorList>
            <person name="Zhou Z."/>
            <person name="Liu Y."/>
            <person name="Xu W."/>
            <person name="Pan J."/>
            <person name="Luo Z.H."/>
            <person name="Li M."/>
        </authorList>
    </citation>
    <scope>NUCLEOTIDE SEQUENCE [LARGE SCALE GENOMIC DNA]</scope>
    <source>
        <strain evidence="4">HyVt-357</strain>
    </source>
</reference>
<dbReference type="PANTHER" id="PTHR30244:SF34">
    <property type="entry name" value="DTDP-4-AMINO-4,6-DIDEOXYGALACTOSE TRANSAMINASE"/>
    <property type="match status" value="1"/>
</dbReference>
<dbReference type="InterPro" id="IPR000653">
    <property type="entry name" value="DegT/StrS_aminotransferase"/>
</dbReference>
<evidence type="ECO:0008006" key="5">
    <source>
        <dbReference type="Google" id="ProtNLM"/>
    </source>
</evidence>
<gene>
    <name evidence="4" type="ORF">ENI00_10110</name>
</gene>
<dbReference type="Gene3D" id="3.40.640.10">
    <property type="entry name" value="Type I PLP-dependent aspartate aminotransferase-like (Major domain)"/>
    <property type="match status" value="1"/>
</dbReference>
<organism evidence="4">
    <name type="scientific">Marinobacter antarcticus</name>
    <dbReference type="NCBI Taxonomy" id="564117"/>
    <lineage>
        <taxon>Bacteria</taxon>
        <taxon>Pseudomonadati</taxon>
        <taxon>Pseudomonadota</taxon>
        <taxon>Gammaproteobacteria</taxon>
        <taxon>Pseudomonadales</taxon>
        <taxon>Marinobacteraceae</taxon>
        <taxon>Marinobacter</taxon>
    </lineage>
</organism>
<dbReference type="SUPFAM" id="SSF53383">
    <property type="entry name" value="PLP-dependent transferases"/>
    <property type="match status" value="1"/>
</dbReference>
<evidence type="ECO:0000313" key="4">
    <source>
        <dbReference type="EMBL" id="HEA52659.1"/>
    </source>
</evidence>
<protein>
    <recommendedName>
        <fullName evidence="5">dTDP-4-amino-4,6-dideoxygalactose transaminase</fullName>
    </recommendedName>
</protein>
<dbReference type="InterPro" id="IPR015424">
    <property type="entry name" value="PyrdxlP-dep_Trfase"/>
</dbReference>
<dbReference type="Proteomes" id="UP000885748">
    <property type="component" value="Unassembled WGS sequence"/>
</dbReference>
<keyword evidence="1 3" id="KW-0663">Pyridoxal phosphate</keyword>
<dbReference type="EMBL" id="DRGY01000077">
    <property type="protein sequence ID" value="HEA52659.1"/>
    <property type="molecule type" value="Genomic_DNA"/>
</dbReference>
<dbReference type="GO" id="GO:0008483">
    <property type="term" value="F:transaminase activity"/>
    <property type="evidence" value="ECO:0007669"/>
    <property type="project" value="TreeGrafter"/>
</dbReference>
<dbReference type="InterPro" id="IPR015421">
    <property type="entry name" value="PyrdxlP-dep_Trfase_major"/>
</dbReference>
<dbReference type="PANTHER" id="PTHR30244">
    <property type="entry name" value="TRANSAMINASE"/>
    <property type="match status" value="1"/>
</dbReference>
<dbReference type="Pfam" id="PF01041">
    <property type="entry name" value="DegT_DnrJ_EryC1"/>
    <property type="match status" value="2"/>
</dbReference>
<evidence type="ECO:0000256" key="1">
    <source>
        <dbReference type="ARBA" id="ARBA00022898"/>
    </source>
</evidence>
<comment type="similarity">
    <text evidence="2 3">Belongs to the DegT/DnrJ/EryC1 family.</text>
</comment>
<comment type="caution">
    <text evidence="4">The sequence shown here is derived from an EMBL/GenBank/DDBJ whole genome shotgun (WGS) entry which is preliminary data.</text>
</comment>
<dbReference type="Gene3D" id="3.90.1150.10">
    <property type="entry name" value="Aspartate Aminotransferase, domain 1"/>
    <property type="match status" value="1"/>
</dbReference>
<evidence type="ECO:0000256" key="2">
    <source>
        <dbReference type="ARBA" id="ARBA00037999"/>
    </source>
</evidence>
<dbReference type="GO" id="GO:0000271">
    <property type="term" value="P:polysaccharide biosynthetic process"/>
    <property type="evidence" value="ECO:0007669"/>
    <property type="project" value="TreeGrafter"/>
</dbReference>